<feature type="domain" description="SSD" evidence="7">
    <location>
        <begin position="200"/>
        <end position="367"/>
    </location>
</feature>
<protein>
    <recommendedName>
        <fullName evidence="7">SSD domain-containing protein</fullName>
    </recommendedName>
</protein>
<feature type="transmembrane region" description="Helical" evidence="6">
    <location>
        <begin position="344"/>
        <end position="367"/>
    </location>
</feature>
<feature type="transmembrane region" description="Helical" evidence="6">
    <location>
        <begin position="268"/>
        <end position="295"/>
    </location>
</feature>
<feature type="transmembrane region" description="Helical" evidence="6">
    <location>
        <begin position="628"/>
        <end position="646"/>
    </location>
</feature>
<accession>A0A3A4N209</accession>
<comment type="subcellular location">
    <subcellularLocation>
        <location evidence="1">Cell membrane</location>
        <topology evidence="1">Multi-pass membrane protein</topology>
    </subcellularLocation>
</comment>
<comment type="caution">
    <text evidence="8">The sequence shown here is derived from an EMBL/GenBank/DDBJ whole genome shotgun (WGS) entry which is preliminary data.</text>
</comment>
<organism evidence="8 9">
    <name type="scientific">Abyssobacteria bacterium (strain SURF_5)</name>
    <dbReference type="NCBI Taxonomy" id="2093360"/>
    <lineage>
        <taxon>Bacteria</taxon>
        <taxon>Pseudomonadati</taxon>
        <taxon>Candidatus Hydrogenedentota</taxon>
        <taxon>Candidatus Abyssobacteria</taxon>
    </lineage>
</organism>
<feature type="transmembrane region" description="Helical" evidence="6">
    <location>
        <begin position="218"/>
        <end position="235"/>
    </location>
</feature>
<evidence type="ECO:0000313" key="8">
    <source>
        <dbReference type="EMBL" id="RJP16107.1"/>
    </source>
</evidence>
<keyword evidence="4 6" id="KW-1133">Transmembrane helix</keyword>
<dbReference type="PANTHER" id="PTHR33406">
    <property type="entry name" value="MEMBRANE PROTEIN MJ1562-RELATED"/>
    <property type="match status" value="1"/>
</dbReference>
<dbReference type="PROSITE" id="PS50156">
    <property type="entry name" value="SSD"/>
    <property type="match status" value="1"/>
</dbReference>
<dbReference type="InterPro" id="IPR000731">
    <property type="entry name" value="SSD"/>
</dbReference>
<dbReference type="SUPFAM" id="SSF82866">
    <property type="entry name" value="Multidrug efflux transporter AcrB transmembrane domain"/>
    <property type="match status" value="2"/>
</dbReference>
<keyword evidence="5 6" id="KW-0472">Membrane</keyword>
<dbReference type="PANTHER" id="PTHR33406:SF12">
    <property type="entry name" value="BLR2997 PROTEIN"/>
    <property type="match status" value="1"/>
</dbReference>
<proteinExistence type="predicted"/>
<evidence type="ECO:0000256" key="2">
    <source>
        <dbReference type="ARBA" id="ARBA00022475"/>
    </source>
</evidence>
<evidence type="ECO:0000256" key="6">
    <source>
        <dbReference type="SAM" id="Phobius"/>
    </source>
</evidence>
<feature type="transmembrane region" description="Helical" evidence="6">
    <location>
        <begin position="725"/>
        <end position="751"/>
    </location>
</feature>
<dbReference type="GO" id="GO:0005886">
    <property type="term" value="C:plasma membrane"/>
    <property type="evidence" value="ECO:0007669"/>
    <property type="project" value="UniProtKB-SubCell"/>
</dbReference>
<evidence type="ECO:0000256" key="5">
    <source>
        <dbReference type="ARBA" id="ARBA00023136"/>
    </source>
</evidence>
<evidence type="ECO:0000256" key="1">
    <source>
        <dbReference type="ARBA" id="ARBA00004651"/>
    </source>
</evidence>
<gene>
    <name evidence="8" type="ORF">C4520_19015</name>
</gene>
<sequence length="771" mass="85157">MMKSCFRFVLHHRSAVLIFCAFLSLLSLFAISHAVIATSIGKLFLGESPAYKEYLKKADLFGSDEILIIGIDSADLLYPERQERLRSALERIEEIPIVDRVESVLSAQNMRLEDDTLVVSRYADEAALDPKRIPELISELKEDSLAGGLIVSESGREAAVIVELKPDPTRPVEQGPRIVAEILKIFEEEGFSRAQLHRAGILAVLSEILVQTQYNLKVLFPIVVVILVATVWLLFRRVWPGVIAFIISMLAVIWTLGFAVLWDRQVDIIISMVPAVIFIVSFSDVVHLCSAYLIELGKGADKQEAIVRTAEDVGKGCFYTSITTLFGFLSLSLVPVPVFRKAGAIFGFGVAAALLLAMTLVPIMFSIMKKPAPLRRGTAAFVHEMLDWVLMQAQLVTTRRSRLVLALFGILLIISAAGALRVNVETDFVRRLGEGNPVRRDEVWFDRHFSGTNTLDIYVETPEPEGVLDAELFARVARLQDEVEEFQGVDKGISLVDLVEKIHRTLDSEDGGTLPTSRPALAQYLLLFEMGGGEDLDRFVDFERRTMRVLLRLKEGGFRSAAATGAKAVLAAKELLGESAVVQATGLTYLLGDWLDEILAGQKRGILFSCFIVSVMMTLAVRSLRAGLWAMVPNIVPLLVLGGYVGGFWEQVDSDTLMIVYVGVGVAVDDTIHFLIRYRIEEARCEDTENAIKRSFEYVGRAMCMTTVILVAGFLPFATSDYFTIHILGTLLPMCLVAALLADLLLLPAMVQIGLIRFRKSEPAAEPAISS</sequence>
<feature type="transmembrane region" description="Helical" evidence="6">
    <location>
        <begin position="316"/>
        <end position="338"/>
    </location>
</feature>
<feature type="transmembrane region" description="Helical" evidence="6">
    <location>
        <begin position="403"/>
        <end position="422"/>
    </location>
</feature>
<feature type="transmembrane region" description="Helical" evidence="6">
    <location>
        <begin position="242"/>
        <end position="262"/>
    </location>
</feature>
<name>A0A3A4N209_ABYX5</name>
<reference evidence="8 9" key="1">
    <citation type="journal article" date="2017" name="ISME J.">
        <title>Energy and carbon metabolisms in a deep terrestrial subsurface fluid microbial community.</title>
        <authorList>
            <person name="Momper L."/>
            <person name="Jungbluth S.P."/>
            <person name="Lee M.D."/>
            <person name="Amend J.P."/>
        </authorList>
    </citation>
    <scope>NUCLEOTIDE SEQUENCE [LARGE SCALE GENOMIC DNA]</scope>
    <source>
        <strain evidence="8">SURF_5</strain>
    </source>
</reference>
<dbReference type="Pfam" id="PF03176">
    <property type="entry name" value="MMPL"/>
    <property type="match status" value="2"/>
</dbReference>
<dbReference type="Proteomes" id="UP000265882">
    <property type="component" value="Unassembled WGS sequence"/>
</dbReference>
<dbReference type="AlphaFoldDB" id="A0A3A4N209"/>
<feature type="transmembrane region" description="Helical" evidence="6">
    <location>
        <begin position="698"/>
        <end position="719"/>
    </location>
</feature>
<evidence type="ECO:0000256" key="3">
    <source>
        <dbReference type="ARBA" id="ARBA00022692"/>
    </source>
</evidence>
<dbReference type="InterPro" id="IPR004869">
    <property type="entry name" value="MMPL_dom"/>
</dbReference>
<dbReference type="EMBL" id="QZKU01000128">
    <property type="protein sequence ID" value="RJP16107.1"/>
    <property type="molecule type" value="Genomic_DNA"/>
</dbReference>
<keyword evidence="3 6" id="KW-0812">Transmembrane</keyword>
<evidence type="ECO:0000256" key="4">
    <source>
        <dbReference type="ARBA" id="ARBA00022989"/>
    </source>
</evidence>
<evidence type="ECO:0000259" key="7">
    <source>
        <dbReference type="PROSITE" id="PS50156"/>
    </source>
</evidence>
<dbReference type="Gene3D" id="1.20.1640.10">
    <property type="entry name" value="Multidrug efflux transporter AcrB transmembrane domain"/>
    <property type="match status" value="2"/>
</dbReference>
<feature type="transmembrane region" description="Helical" evidence="6">
    <location>
        <begin position="658"/>
        <end position="678"/>
    </location>
</feature>
<dbReference type="InterPro" id="IPR050545">
    <property type="entry name" value="Mycobact_MmpL"/>
</dbReference>
<evidence type="ECO:0000313" key="9">
    <source>
        <dbReference type="Proteomes" id="UP000265882"/>
    </source>
</evidence>
<keyword evidence="2" id="KW-1003">Cell membrane</keyword>